<keyword evidence="10" id="KW-0169">Cobalamin biosynthesis</keyword>
<evidence type="ECO:0000256" key="8">
    <source>
        <dbReference type="ARBA" id="ARBA00012016"/>
    </source>
</evidence>
<evidence type="ECO:0000256" key="2">
    <source>
        <dbReference type="ARBA" id="ARBA00000711"/>
    </source>
</evidence>
<dbReference type="EMBL" id="AP009389">
    <property type="protein sequence ID" value="BAF59492.1"/>
    <property type="molecule type" value="Genomic_DNA"/>
</dbReference>
<evidence type="ECO:0000256" key="19">
    <source>
        <dbReference type="PIRSR" id="PIRSR006135-2"/>
    </source>
</evidence>
<dbReference type="STRING" id="370438.PTH_1311"/>
<comment type="catalytic activity">
    <reaction evidence="3">
        <text>adenosylcob(III)inamide + GTP = adenosylcob(III)inamide phosphate + GDP + H(+)</text>
        <dbReference type="Rhea" id="RHEA:15765"/>
        <dbReference type="ChEBI" id="CHEBI:2480"/>
        <dbReference type="ChEBI" id="CHEBI:15378"/>
        <dbReference type="ChEBI" id="CHEBI:37565"/>
        <dbReference type="ChEBI" id="CHEBI:58189"/>
        <dbReference type="ChEBI" id="CHEBI:58502"/>
        <dbReference type="EC" id="2.7.1.156"/>
    </reaction>
</comment>
<dbReference type="GO" id="GO:0009236">
    <property type="term" value="P:cobalamin biosynthetic process"/>
    <property type="evidence" value="ECO:0007669"/>
    <property type="project" value="UniProtKB-UniPathway"/>
</dbReference>
<keyword evidence="21" id="KW-1185">Reference proteome</keyword>
<comment type="pathway">
    <text evidence="5">Cofactor biosynthesis; adenosylcobalamin biosynthesis; adenosylcobalamin from cob(II)yrinate a,c-diamide: step 6/7.</text>
</comment>
<keyword evidence="14" id="KW-0067">ATP-binding</keyword>
<evidence type="ECO:0000256" key="6">
    <source>
        <dbReference type="ARBA" id="ARBA00005159"/>
    </source>
</evidence>
<comment type="pathway">
    <text evidence="6">Cofactor biosynthesis; adenosylcobalamin biosynthesis; adenosylcobalamin from cob(II)yrinate a,c-diamide: step 5/7.</text>
</comment>
<dbReference type="eggNOG" id="COG2087">
    <property type="taxonomic scope" value="Bacteria"/>
</dbReference>
<organism evidence="20 21">
    <name type="scientific">Pelotomaculum thermopropionicum (strain DSM 13744 / JCM 10971 / SI)</name>
    <dbReference type="NCBI Taxonomy" id="370438"/>
    <lineage>
        <taxon>Bacteria</taxon>
        <taxon>Bacillati</taxon>
        <taxon>Bacillota</taxon>
        <taxon>Clostridia</taxon>
        <taxon>Eubacteriales</taxon>
        <taxon>Desulfotomaculaceae</taxon>
        <taxon>Pelotomaculum</taxon>
    </lineage>
</organism>
<evidence type="ECO:0000256" key="13">
    <source>
        <dbReference type="ARBA" id="ARBA00022777"/>
    </source>
</evidence>
<keyword evidence="20" id="KW-0548">Nucleotidyltransferase</keyword>
<feature type="binding site" evidence="19">
    <location>
        <position position="84"/>
    </location>
    <ligand>
        <name>GTP</name>
        <dbReference type="ChEBI" id="CHEBI:37565"/>
    </ligand>
</feature>
<dbReference type="PANTHER" id="PTHR34848">
    <property type="match status" value="1"/>
</dbReference>
<name>A5D2P4_PELTS</name>
<evidence type="ECO:0000256" key="3">
    <source>
        <dbReference type="ARBA" id="ARBA00001522"/>
    </source>
</evidence>
<keyword evidence="15 19" id="KW-0342">GTP-binding</keyword>
<dbReference type="GO" id="GO:0005524">
    <property type="term" value="F:ATP binding"/>
    <property type="evidence" value="ECO:0007669"/>
    <property type="project" value="UniProtKB-KW"/>
</dbReference>
<dbReference type="PIRSF" id="PIRSF006135">
    <property type="entry name" value="CobU"/>
    <property type="match status" value="1"/>
</dbReference>
<feature type="binding site" evidence="19">
    <location>
        <begin position="10"/>
        <end position="17"/>
    </location>
    <ligand>
        <name>GTP</name>
        <dbReference type="ChEBI" id="CHEBI:37565"/>
    </ligand>
</feature>
<evidence type="ECO:0000256" key="7">
    <source>
        <dbReference type="ARBA" id="ARBA00007490"/>
    </source>
</evidence>
<evidence type="ECO:0000256" key="17">
    <source>
        <dbReference type="ARBA" id="ARBA00030571"/>
    </source>
</evidence>
<dbReference type="GO" id="GO:0043752">
    <property type="term" value="F:adenosylcobinamide kinase activity"/>
    <property type="evidence" value="ECO:0007669"/>
    <property type="project" value="UniProtKB-EC"/>
</dbReference>
<evidence type="ECO:0000256" key="10">
    <source>
        <dbReference type="ARBA" id="ARBA00022573"/>
    </source>
</evidence>
<dbReference type="SUPFAM" id="SSF52540">
    <property type="entry name" value="P-loop containing nucleoside triphosphate hydrolases"/>
    <property type="match status" value="1"/>
</dbReference>
<dbReference type="EC" id="2.7.7.62" evidence="9"/>
<dbReference type="GO" id="GO:0008820">
    <property type="term" value="F:cobinamide phosphate guanylyltransferase activity"/>
    <property type="evidence" value="ECO:0007669"/>
    <property type="project" value="UniProtKB-EC"/>
</dbReference>
<dbReference type="NCBIfam" id="NF004469">
    <property type="entry name" value="PRK05800.1"/>
    <property type="match status" value="1"/>
</dbReference>
<dbReference type="PANTHER" id="PTHR34848:SF1">
    <property type="entry name" value="BIFUNCTIONAL ADENOSYLCOBALAMIN BIOSYNTHESIS PROTEIN COBU"/>
    <property type="match status" value="1"/>
</dbReference>
<proteinExistence type="inferred from homology"/>
<feature type="binding site" evidence="19">
    <location>
        <begin position="35"/>
        <end position="37"/>
    </location>
    <ligand>
        <name>GTP</name>
        <dbReference type="ChEBI" id="CHEBI:37565"/>
    </ligand>
</feature>
<dbReference type="CDD" id="cd00544">
    <property type="entry name" value="CobU"/>
    <property type="match status" value="1"/>
</dbReference>
<dbReference type="InterPro" id="IPR003203">
    <property type="entry name" value="CobU/CobP"/>
</dbReference>
<evidence type="ECO:0000256" key="16">
    <source>
        <dbReference type="ARBA" id="ARBA00029570"/>
    </source>
</evidence>
<dbReference type="KEGG" id="pth:PTH_1311"/>
<evidence type="ECO:0000256" key="1">
    <source>
        <dbReference type="ARBA" id="ARBA00000312"/>
    </source>
</evidence>
<keyword evidence="13 20" id="KW-0418">Kinase</keyword>
<keyword evidence="12 19" id="KW-0547">Nucleotide-binding</keyword>
<dbReference type="UniPathway" id="UPA00148">
    <property type="reaction ID" value="UER00236"/>
</dbReference>
<dbReference type="AlphaFoldDB" id="A5D2P4"/>
<feature type="binding site" evidence="19">
    <location>
        <position position="63"/>
    </location>
    <ligand>
        <name>GTP</name>
        <dbReference type="ChEBI" id="CHEBI:37565"/>
    </ligand>
</feature>
<evidence type="ECO:0000256" key="18">
    <source>
        <dbReference type="PIRSR" id="PIRSR006135-1"/>
    </source>
</evidence>
<dbReference type="HOGENOM" id="CLU_094161_0_1_9"/>
<evidence type="ECO:0000256" key="11">
    <source>
        <dbReference type="ARBA" id="ARBA00022679"/>
    </source>
</evidence>
<dbReference type="GO" id="GO:0005525">
    <property type="term" value="F:GTP binding"/>
    <property type="evidence" value="ECO:0007669"/>
    <property type="project" value="UniProtKB-KW"/>
</dbReference>
<feature type="active site" description="GMP-histidine intermediate" evidence="18">
    <location>
        <position position="51"/>
    </location>
</feature>
<comment type="catalytic activity">
    <reaction evidence="2">
        <text>adenosylcob(III)inamide phosphate + GTP + H(+) = adenosylcob(III)inamide-GDP + diphosphate</text>
        <dbReference type="Rhea" id="RHEA:22712"/>
        <dbReference type="ChEBI" id="CHEBI:15378"/>
        <dbReference type="ChEBI" id="CHEBI:33019"/>
        <dbReference type="ChEBI" id="CHEBI:37565"/>
        <dbReference type="ChEBI" id="CHEBI:58502"/>
        <dbReference type="ChEBI" id="CHEBI:60487"/>
        <dbReference type="EC" id="2.7.7.62"/>
    </reaction>
</comment>
<accession>A5D2P4</accession>
<evidence type="ECO:0000256" key="15">
    <source>
        <dbReference type="ARBA" id="ARBA00023134"/>
    </source>
</evidence>
<comment type="similarity">
    <text evidence="7">Belongs to the CobU/CobP family.</text>
</comment>
<reference evidence="21" key="1">
    <citation type="journal article" date="2008" name="Genome Res.">
        <title>The genome of Pelotomaculum thermopropionicum reveals niche-associated evolution in anaerobic microbiota.</title>
        <authorList>
            <person name="Kosaka T."/>
            <person name="Kato S."/>
            <person name="Shimoyama T."/>
            <person name="Ishii S."/>
            <person name="Abe T."/>
            <person name="Watanabe K."/>
        </authorList>
    </citation>
    <scope>NUCLEOTIDE SEQUENCE [LARGE SCALE GENOMIC DNA]</scope>
    <source>
        <strain evidence="21">DSM 13744 / JCM 10971 / SI</strain>
    </source>
</reference>
<evidence type="ECO:0000256" key="14">
    <source>
        <dbReference type="ARBA" id="ARBA00022840"/>
    </source>
</evidence>
<gene>
    <name evidence="20" type="primary">CobU</name>
    <name evidence="20" type="ordered locus">PTH_1311</name>
</gene>
<evidence type="ECO:0000256" key="12">
    <source>
        <dbReference type="ARBA" id="ARBA00022741"/>
    </source>
</evidence>
<comment type="catalytic activity">
    <reaction evidence="1">
        <text>adenosylcob(III)inamide + ATP = adenosylcob(III)inamide phosphate + ADP + H(+)</text>
        <dbReference type="Rhea" id="RHEA:15769"/>
        <dbReference type="ChEBI" id="CHEBI:2480"/>
        <dbReference type="ChEBI" id="CHEBI:15378"/>
        <dbReference type="ChEBI" id="CHEBI:30616"/>
        <dbReference type="ChEBI" id="CHEBI:58502"/>
        <dbReference type="ChEBI" id="CHEBI:456216"/>
        <dbReference type="EC" id="2.7.1.156"/>
    </reaction>
</comment>
<dbReference type="Pfam" id="PF02283">
    <property type="entry name" value="CobU"/>
    <property type="match status" value="1"/>
</dbReference>
<evidence type="ECO:0000256" key="9">
    <source>
        <dbReference type="ARBA" id="ARBA00012523"/>
    </source>
</evidence>
<feature type="binding site" evidence="19">
    <location>
        <begin position="52"/>
        <end position="55"/>
    </location>
    <ligand>
        <name>GTP</name>
        <dbReference type="ChEBI" id="CHEBI:37565"/>
    </ligand>
</feature>
<keyword evidence="11 20" id="KW-0808">Transferase</keyword>
<sequence length="191" mass="21072">MKGRLILTLGGSRSGKSEFAEKIAGLLGERVVYIATAAVLDGEMAERVRLHRARRPLTWETVEEEKNILDVLERGREGDVFLIDCAAVWITNLLLDRDLPRPGAGWGEKEVYITEQLNSLADAVKKGVHLVIVSSEAGMGIVPEHPFGRLFRDVLGKANQLLAAKADRVFFVVAGLPLELKSLSEVMLKDR</sequence>
<protein>
    <recommendedName>
        <fullName evidence="16">Adenosylcobinamide kinase</fullName>
        <ecNumber evidence="8">2.7.1.156</ecNumber>
        <ecNumber evidence="9">2.7.7.62</ecNumber>
    </recommendedName>
    <alternativeName>
        <fullName evidence="17">Adenosylcobinamide-phosphate guanylyltransferase</fullName>
    </alternativeName>
</protein>
<evidence type="ECO:0000256" key="5">
    <source>
        <dbReference type="ARBA" id="ARBA00004692"/>
    </source>
</evidence>
<evidence type="ECO:0000256" key="4">
    <source>
        <dbReference type="ARBA" id="ARBA00003889"/>
    </source>
</evidence>
<evidence type="ECO:0000313" key="21">
    <source>
        <dbReference type="Proteomes" id="UP000006556"/>
    </source>
</evidence>
<dbReference type="Gene3D" id="3.40.50.300">
    <property type="entry name" value="P-loop containing nucleotide triphosphate hydrolases"/>
    <property type="match status" value="1"/>
</dbReference>
<dbReference type="InterPro" id="IPR027417">
    <property type="entry name" value="P-loop_NTPase"/>
</dbReference>
<evidence type="ECO:0000313" key="20">
    <source>
        <dbReference type="EMBL" id="BAF59492.1"/>
    </source>
</evidence>
<dbReference type="Proteomes" id="UP000006556">
    <property type="component" value="Chromosome"/>
</dbReference>
<dbReference type="EC" id="2.7.1.156" evidence="8"/>
<comment type="function">
    <text evidence="4">Catalyzes ATP-dependent phosphorylation of adenosylcobinamide and addition of GMP to adenosylcobinamide phosphate.</text>
</comment>